<dbReference type="EMBL" id="BJWL01000016">
    <property type="protein sequence ID" value="GFZ03884.1"/>
    <property type="molecule type" value="Genomic_DNA"/>
</dbReference>
<dbReference type="Proteomes" id="UP000585474">
    <property type="component" value="Unassembled WGS sequence"/>
</dbReference>
<keyword evidence="2" id="KW-1185">Reference proteome</keyword>
<name>A0A7J0FZ91_9ERIC</name>
<gene>
    <name evidence="1" type="ORF">Acr_16g0005080</name>
</gene>
<dbReference type="OrthoDB" id="10598415at2759"/>
<reference evidence="1 2" key="1">
    <citation type="submission" date="2019-07" db="EMBL/GenBank/DDBJ databases">
        <title>De Novo Assembly of kiwifruit Actinidia rufa.</title>
        <authorList>
            <person name="Sugita-Konishi S."/>
            <person name="Sato K."/>
            <person name="Mori E."/>
            <person name="Abe Y."/>
            <person name="Kisaki G."/>
            <person name="Hamano K."/>
            <person name="Suezawa K."/>
            <person name="Otani M."/>
            <person name="Fukuda T."/>
            <person name="Manabe T."/>
            <person name="Gomi K."/>
            <person name="Tabuchi M."/>
            <person name="Akimitsu K."/>
            <person name="Kataoka I."/>
        </authorList>
    </citation>
    <scope>NUCLEOTIDE SEQUENCE [LARGE SCALE GENOMIC DNA]</scope>
    <source>
        <strain evidence="2">cv. Fuchu</strain>
    </source>
</reference>
<organism evidence="1 2">
    <name type="scientific">Actinidia rufa</name>
    <dbReference type="NCBI Taxonomy" id="165716"/>
    <lineage>
        <taxon>Eukaryota</taxon>
        <taxon>Viridiplantae</taxon>
        <taxon>Streptophyta</taxon>
        <taxon>Embryophyta</taxon>
        <taxon>Tracheophyta</taxon>
        <taxon>Spermatophyta</taxon>
        <taxon>Magnoliopsida</taxon>
        <taxon>eudicotyledons</taxon>
        <taxon>Gunneridae</taxon>
        <taxon>Pentapetalae</taxon>
        <taxon>asterids</taxon>
        <taxon>Ericales</taxon>
        <taxon>Actinidiaceae</taxon>
        <taxon>Actinidia</taxon>
    </lineage>
</organism>
<sequence>MKNLCGGELGARLALSKWTTFVGESLILKGAREALSHWKTFVGRARSWENSKNPLQMDNLCGRELSTHGSSGSSLSMENLHRESLESSLQMDNLRGGKLATHGSSGSSLQMDGYVPAIRYFREQPTWVLPECGLGHPLGILQ</sequence>
<protein>
    <submittedName>
        <fullName evidence="1">Uncharacterized protein</fullName>
    </submittedName>
</protein>
<comment type="caution">
    <text evidence="1">The sequence shown here is derived from an EMBL/GenBank/DDBJ whole genome shotgun (WGS) entry which is preliminary data.</text>
</comment>
<proteinExistence type="predicted"/>
<evidence type="ECO:0000313" key="1">
    <source>
        <dbReference type="EMBL" id="GFZ03884.1"/>
    </source>
</evidence>
<dbReference type="AlphaFoldDB" id="A0A7J0FZ91"/>
<evidence type="ECO:0000313" key="2">
    <source>
        <dbReference type="Proteomes" id="UP000585474"/>
    </source>
</evidence>
<accession>A0A7J0FZ91</accession>